<dbReference type="Pfam" id="PF07023">
    <property type="entry name" value="DUF1315"/>
    <property type="match status" value="1"/>
</dbReference>
<organism evidence="1 2">
    <name type="scientific">Reinekea marinisedimentorum</name>
    <dbReference type="NCBI Taxonomy" id="230495"/>
    <lineage>
        <taxon>Bacteria</taxon>
        <taxon>Pseudomonadati</taxon>
        <taxon>Pseudomonadota</taxon>
        <taxon>Gammaproteobacteria</taxon>
        <taxon>Oceanospirillales</taxon>
        <taxon>Saccharospirillaceae</taxon>
        <taxon>Reinekea</taxon>
    </lineage>
</organism>
<protein>
    <recommendedName>
        <fullName evidence="3">DUF1315 family protein</fullName>
    </recommendedName>
</protein>
<accession>A0A4V2UJI1</accession>
<sequence length="87" mass="9662">MNFDELAANMTPDIYSRLREAIELGRWPTGSVLTKEQKALCLEAIIKYEIAQDIPVEQRTGFIADKCKSETAAETIPTVSVDSGENE</sequence>
<dbReference type="OrthoDB" id="5616307at2"/>
<dbReference type="Proteomes" id="UP000295793">
    <property type="component" value="Unassembled WGS sequence"/>
</dbReference>
<gene>
    <name evidence="1" type="ORF">BCF53_110114</name>
</gene>
<proteinExistence type="predicted"/>
<name>A0A4V2UJI1_9GAMM</name>
<evidence type="ECO:0000313" key="2">
    <source>
        <dbReference type="Proteomes" id="UP000295793"/>
    </source>
</evidence>
<comment type="caution">
    <text evidence="1">The sequence shown here is derived from an EMBL/GenBank/DDBJ whole genome shotgun (WGS) entry which is preliminary data.</text>
</comment>
<dbReference type="EMBL" id="SLZR01000010">
    <property type="protein sequence ID" value="TCS40192.1"/>
    <property type="molecule type" value="Genomic_DNA"/>
</dbReference>
<keyword evidence="2" id="KW-1185">Reference proteome</keyword>
<dbReference type="InterPro" id="IPR009749">
    <property type="entry name" value="DUF1315"/>
</dbReference>
<reference evidence="1 2" key="1">
    <citation type="submission" date="2019-03" db="EMBL/GenBank/DDBJ databases">
        <title>Genomic Encyclopedia of Archaeal and Bacterial Type Strains, Phase II (KMG-II): from individual species to whole genera.</title>
        <authorList>
            <person name="Goeker M."/>
        </authorList>
    </citation>
    <scope>NUCLEOTIDE SEQUENCE [LARGE SCALE GENOMIC DNA]</scope>
    <source>
        <strain evidence="1 2">DSM 15388</strain>
    </source>
</reference>
<dbReference type="AlphaFoldDB" id="A0A4V2UJI1"/>
<evidence type="ECO:0008006" key="3">
    <source>
        <dbReference type="Google" id="ProtNLM"/>
    </source>
</evidence>
<evidence type="ECO:0000313" key="1">
    <source>
        <dbReference type="EMBL" id="TCS40192.1"/>
    </source>
</evidence>
<dbReference type="RefSeq" id="WP_132702085.1">
    <property type="nucleotide sequence ID" value="NZ_SLZR01000010.1"/>
</dbReference>